<dbReference type="InterPro" id="IPR002347">
    <property type="entry name" value="SDR_fam"/>
</dbReference>
<reference evidence="5" key="1">
    <citation type="journal article" date="2020" name="Stud. Mycol.">
        <title>101 Dothideomycetes genomes: a test case for predicting lifestyles and emergence of pathogens.</title>
        <authorList>
            <person name="Haridas S."/>
            <person name="Albert R."/>
            <person name="Binder M."/>
            <person name="Bloem J."/>
            <person name="Labutti K."/>
            <person name="Salamov A."/>
            <person name="Andreopoulos B."/>
            <person name="Baker S."/>
            <person name="Barry K."/>
            <person name="Bills G."/>
            <person name="Bluhm B."/>
            <person name="Cannon C."/>
            <person name="Castanera R."/>
            <person name="Culley D."/>
            <person name="Daum C."/>
            <person name="Ezra D."/>
            <person name="Gonzalez J."/>
            <person name="Henrissat B."/>
            <person name="Kuo A."/>
            <person name="Liang C."/>
            <person name="Lipzen A."/>
            <person name="Lutzoni F."/>
            <person name="Magnuson J."/>
            <person name="Mondo S."/>
            <person name="Nolan M."/>
            <person name="Ohm R."/>
            <person name="Pangilinan J."/>
            <person name="Park H.-J."/>
            <person name="Ramirez L."/>
            <person name="Alfaro M."/>
            <person name="Sun H."/>
            <person name="Tritt A."/>
            <person name="Yoshinaga Y."/>
            <person name="Zwiers L.-H."/>
            <person name="Turgeon B."/>
            <person name="Goodwin S."/>
            <person name="Spatafora J."/>
            <person name="Crous P."/>
            <person name="Grigoriev I."/>
        </authorList>
    </citation>
    <scope>NUCLEOTIDE SEQUENCE</scope>
    <source>
        <strain evidence="5">CBS 279.74</strain>
    </source>
</reference>
<feature type="compositionally biased region" description="Polar residues" evidence="4">
    <location>
        <begin position="22"/>
        <end position="40"/>
    </location>
</feature>
<sequence>MHKGSKIGSKRKRGLAHDCPASASSSTIEADTEATPESSELQMLSTITTTTAVPLVFGHTPLEISLFDPSITGLPHVEYPDPAIDSHFIVMQSQTTSAAFRYIAELLNLACQQDSGFNITAPISSLPPPLAPTADQLVIPHRPYIDMLPWASFRDRMLKSSAVVNEIEFIVDMANSDLGVWGTMPWDPMGWEIGPNFASKWWFLMDEKTLRTSNFWRGQRGEAPLVATPNIMGGILEQLFPGKPHFTEDNLLSLAGKVYIVTGGNAGVDLELVKMLYAAGGTVWIFHRSSTDISSALKEIEAVPTSNSGFIKSLLLDLSNLTTIKGCASKFFAQELRLDVLWNNAGITRAPIGSVTAQGHEMHMGTNCLWHFLLTKLLLPLLVATARTAPKGSIRVVWASSGIIDMAGPPGGVSLAKLQPGNYAKDIGHNYSASKAGNWFLASELDRRVRSQDIISMTQSPGTLKTKGWDDAPWIMRAMMSPFMYEAKCGAYTELWAGLSGEVHKEDGGKFGVPWGKWHSSPRRDCLDSMKSVEEGGTGIAARLWEWCEKETKAYA</sequence>
<feature type="region of interest" description="Disordered" evidence="4">
    <location>
        <begin position="1"/>
        <end position="40"/>
    </location>
</feature>
<dbReference type="Pfam" id="PF00106">
    <property type="entry name" value="adh_short"/>
    <property type="match status" value="1"/>
</dbReference>
<dbReference type="EMBL" id="MU005773">
    <property type="protein sequence ID" value="KAF2707811.1"/>
    <property type="molecule type" value="Genomic_DNA"/>
</dbReference>
<dbReference type="SUPFAM" id="SSF51735">
    <property type="entry name" value="NAD(P)-binding Rossmann-fold domains"/>
    <property type="match status" value="1"/>
</dbReference>
<keyword evidence="2" id="KW-0521">NADP</keyword>
<dbReference type="Gene3D" id="3.40.50.720">
    <property type="entry name" value="NAD(P)-binding Rossmann-like Domain"/>
    <property type="match status" value="1"/>
</dbReference>
<keyword evidence="6" id="KW-1185">Reference proteome</keyword>
<dbReference type="OrthoDB" id="191139at2759"/>
<evidence type="ECO:0000313" key="6">
    <source>
        <dbReference type="Proteomes" id="UP000799428"/>
    </source>
</evidence>
<gene>
    <name evidence="5" type="ORF">K504DRAFT_446913</name>
</gene>
<dbReference type="PANTHER" id="PTHR24320">
    <property type="entry name" value="RETINOL DEHYDROGENASE"/>
    <property type="match status" value="1"/>
</dbReference>
<dbReference type="AlphaFoldDB" id="A0A6G1K5U3"/>
<keyword evidence="3" id="KW-0560">Oxidoreductase</keyword>
<evidence type="ECO:0000313" key="5">
    <source>
        <dbReference type="EMBL" id="KAF2707811.1"/>
    </source>
</evidence>
<evidence type="ECO:0000256" key="2">
    <source>
        <dbReference type="ARBA" id="ARBA00022857"/>
    </source>
</evidence>
<proteinExistence type="inferred from homology"/>
<evidence type="ECO:0000256" key="3">
    <source>
        <dbReference type="ARBA" id="ARBA00023002"/>
    </source>
</evidence>
<dbReference type="PRINTS" id="PR00081">
    <property type="entry name" value="GDHRDH"/>
</dbReference>
<feature type="compositionally biased region" description="Basic residues" evidence="4">
    <location>
        <begin position="1"/>
        <end position="14"/>
    </location>
</feature>
<organism evidence="5 6">
    <name type="scientific">Pleomassaria siparia CBS 279.74</name>
    <dbReference type="NCBI Taxonomy" id="1314801"/>
    <lineage>
        <taxon>Eukaryota</taxon>
        <taxon>Fungi</taxon>
        <taxon>Dikarya</taxon>
        <taxon>Ascomycota</taxon>
        <taxon>Pezizomycotina</taxon>
        <taxon>Dothideomycetes</taxon>
        <taxon>Pleosporomycetidae</taxon>
        <taxon>Pleosporales</taxon>
        <taxon>Pleomassariaceae</taxon>
        <taxon>Pleomassaria</taxon>
    </lineage>
</organism>
<evidence type="ECO:0000256" key="4">
    <source>
        <dbReference type="SAM" id="MobiDB-lite"/>
    </source>
</evidence>
<name>A0A6G1K5U3_9PLEO</name>
<dbReference type="PANTHER" id="PTHR24320:SF236">
    <property type="entry name" value="SHORT-CHAIN DEHYDROGENASE-RELATED"/>
    <property type="match status" value="1"/>
</dbReference>
<dbReference type="Proteomes" id="UP000799428">
    <property type="component" value="Unassembled WGS sequence"/>
</dbReference>
<protein>
    <submittedName>
        <fullName evidence="5">NAD(P)-binding protein</fullName>
    </submittedName>
</protein>
<dbReference type="Pfam" id="PF11905">
    <property type="entry name" value="DUF3425"/>
    <property type="match status" value="1"/>
</dbReference>
<dbReference type="InterPro" id="IPR036291">
    <property type="entry name" value="NAD(P)-bd_dom_sf"/>
</dbReference>
<dbReference type="InterPro" id="IPR021833">
    <property type="entry name" value="DUF3425"/>
</dbReference>
<evidence type="ECO:0000256" key="1">
    <source>
        <dbReference type="ARBA" id="ARBA00006484"/>
    </source>
</evidence>
<comment type="similarity">
    <text evidence="1">Belongs to the short-chain dehydrogenases/reductases (SDR) family.</text>
</comment>
<dbReference type="GO" id="GO:0016491">
    <property type="term" value="F:oxidoreductase activity"/>
    <property type="evidence" value="ECO:0007669"/>
    <property type="project" value="UniProtKB-KW"/>
</dbReference>
<accession>A0A6G1K5U3</accession>